<dbReference type="Proteomes" id="UP000830326">
    <property type="component" value="Chromosome"/>
</dbReference>
<gene>
    <name evidence="1" type="ORF">MUO15_14500</name>
</gene>
<organism evidence="1 2">
    <name type="scientific">Halobacillus amylolyticus</name>
    <dbReference type="NCBI Taxonomy" id="2932259"/>
    <lineage>
        <taxon>Bacteria</taxon>
        <taxon>Bacillati</taxon>
        <taxon>Bacillota</taxon>
        <taxon>Bacilli</taxon>
        <taxon>Bacillales</taxon>
        <taxon>Bacillaceae</taxon>
        <taxon>Halobacillus</taxon>
    </lineage>
</organism>
<sequence length="74" mass="8267">MESQGIPTVTLNMFREVAENIKIPRVLNLRFPFGSPLGVPNNKEQQKDVIKEALNLLETADQPGVIKESGITYK</sequence>
<keyword evidence="2" id="KW-1185">Reference proteome</keyword>
<reference evidence="1" key="1">
    <citation type="submission" date="2022-04" db="EMBL/GenBank/DDBJ databases">
        <title>Halobacillus sp. isolated from saltern.</title>
        <authorList>
            <person name="Won M."/>
            <person name="Lee C.-M."/>
            <person name="Woen H.-Y."/>
            <person name="Kwon S.-W."/>
        </authorList>
    </citation>
    <scope>NUCLEOTIDE SEQUENCE</scope>
    <source>
        <strain evidence="1">SSHM10-5</strain>
    </source>
</reference>
<proteinExistence type="predicted"/>
<dbReference type="EMBL" id="CP095075">
    <property type="protein sequence ID" value="UOR10828.1"/>
    <property type="molecule type" value="Genomic_DNA"/>
</dbReference>
<protein>
    <submittedName>
        <fullName evidence="1">Uncharacterized protein</fullName>
    </submittedName>
</protein>
<evidence type="ECO:0000313" key="2">
    <source>
        <dbReference type="Proteomes" id="UP000830326"/>
    </source>
</evidence>
<name>A0ABY4H8Q8_9BACI</name>
<dbReference type="RefSeq" id="WP_245030221.1">
    <property type="nucleotide sequence ID" value="NZ_CP095075.1"/>
</dbReference>
<accession>A0ABY4H8Q8</accession>
<evidence type="ECO:0000313" key="1">
    <source>
        <dbReference type="EMBL" id="UOR10828.1"/>
    </source>
</evidence>